<evidence type="ECO:0000313" key="2">
    <source>
        <dbReference type="EMBL" id="CAE7333331.1"/>
    </source>
</evidence>
<gene>
    <name evidence="2" type="ORF">SPIL2461_LOCUS7772</name>
</gene>
<evidence type="ECO:0000313" key="3">
    <source>
        <dbReference type="Proteomes" id="UP000649617"/>
    </source>
</evidence>
<feature type="compositionally biased region" description="Basic and acidic residues" evidence="1">
    <location>
        <begin position="16"/>
        <end position="30"/>
    </location>
</feature>
<evidence type="ECO:0000256" key="1">
    <source>
        <dbReference type="SAM" id="MobiDB-lite"/>
    </source>
</evidence>
<dbReference type="AlphaFoldDB" id="A0A812NRK5"/>
<dbReference type="Gene3D" id="2.40.50.140">
    <property type="entry name" value="Nucleic acid-binding proteins"/>
    <property type="match status" value="1"/>
</dbReference>
<protein>
    <recommendedName>
        <fullName evidence="4">CSD domain-containing protein</fullName>
    </recommendedName>
</protein>
<sequence length="357" mass="38764">METTTPGSDATGKEMVPLKDEEFKDPKQDKGPLLTVQGLQGPESLAGKKFRSIQELDDAMKLRWDDNADRHGAPALSRQRPGNEGFGFVARDDGGRGARHGRGDVFLHFSDLEPGVGSSELAVGARVKFYWEEPADAQRGPGGRARRVSLAEPEGTPAMSMNSAFGAHAVEVTSTTPLSRLTGMSNWSSAASLQATPAPRPRHTGRVYRRESLLAVEGKMRSAGHLRDPRPMGVPRLLPMPKWYWDNEGCVSEDETDDEARLRALEARLDRENGADAKNVETFGEAWAVEAWSFEDALAANQRIAAQRQAGGFAARPVAPAPASPTCARASADGFFGSERRNYLDGEQPVIPTMILQ</sequence>
<proteinExistence type="predicted"/>
<dbReference type="SUPFAM" id="SSF50249">
    <property type="entry name" value="Nucleic acid-binding proteins"/>
    <property type="match status" value="1"/>
</dbReference>
<organism evidence="2 3">
    <name type="scientific">Symbiodinium pilosum</name>
    <name type="common">Dinoflagellate</name>
    <dbReference type="NCBI Taxonomy" id="2952"/>
    <lineage>
        <taxon>Eukaryota</taxon>
        <taxon>Sar</taxon>
        <taxon>Alveolata</taxon>
        <taxon>Dinophyceae</taxon>
        <taxon>Suessiales</taxon>
        <taxon>Symbiodiniaceae</taxon>
        <taxon>Symbiodinium</taxon>
    </lineage>
</organism>
<dbReference type="EMBL" id="CAJNIZ010012381">
    <property type="protein sequence ID" value="CAE7333331.1"/>
    <property type="molecule type" value="Genomic_DNA"/>
</dbReference>
<dbReference type="OrthoDB" id="438177at2759"/>
<reference evidence="2" key="1">
    <citation type="submission" date="2021-02" db="EMBL/GenBank/DDBJ databases">
        <authorList>
            <person name="Dougan E. K."/>
            <person name="Rhodes N."/>
            <person name="Thang M."/>
            <person name="Chan C."/>
        </authorList>
    </citation>
    <scope>NUCLEOTIDE SEQUENCE</scope>
</reference>
<dbReference type="InterPro" id="IPR012340">
    <property type="entry name" value="NA-bd_OB-fold"/>
</dbReference>
<dbReference type="Proteomes" id="UP000649617">
    <property type="component" value="Unassembled WGS sequence"/>
</dbReference>
<accession>A0A812NRK5</accession>
<feature type="region of interest" description="Disordered" evidence="1">
    <location>
        <begin position="1"/>
        <end position="50"/>
    </location>
</feature>
<evidence type="ECO:0008006" key="4">
    <source>
        <dbReference type="Google" id="ProtNLM"/>
    </source>
</evidence>
<keyword evidence="3" id="KW-1185">Reference proteome</keyword>
<comment type="caution">
    <text evidence="2">The sequence shown here is derived from an EMBL/GenBank/DDBJ whole genome shotgun (WGS) entry which is preliminary data.</text>
</comment>
<name>A0A812NRK5_SYMPI</name>